<gene>
    <name evidence="1" type="primary">ywpF</name>
    <name evidence="1" type="ORF">GCM10007216_07630</name>
</gene>
<sequence length="142" mass="16634">MKTFKLVSLDLVEEKAEDITQRRIKLIDGLIINREDDKGRWVIEAYVDQSYQSFFEEYVENEEELLVQVKITKESNQPATFLVKAIDTNIISDNMNVLFMGSIVDRRQDQIEKTLKLLIEEGFQGEDLLEEFKKRGSNNNKK</sequence>
<protein>
    <recommendedName>
        <fullName evidence="3">YwpF-like protein</fullName>
    </recommendedName>
</protein>
<comment type="caution">
    <text evidence="1">The sequence shown here is derived from an EMBL/GenBank/DDBJ whole genome shotgun (WGS) entry which is preliminary data.</text>
</comment>
<dbReference type="InterPro" id="IPR025573">
    <property type="entry name" value="YwpF"/>
</dbReference>
<dbReference type="Pfam" id="PF14183">
    <property type="entry name" value="YwpF"/>
    <property type="match status" value="1"/>
</dbReference>
<evidence type="ECO:0000313" key="1">
    <source>
        <dbReference type="EMBL" id="GGC79621.1"/>
    </source>
</evidence>
<evidence type="ECO:0000313" key="2">
    <source>
        <dbReference type="Proteomes" id="UP000619534"/>
    </source>
</evidence>
<dbReference type="EMBL" id="BMCJ01000001">
    <property type="protein sequence ID" value="GGC79621.1"/>
    <property type="molecule type" value="Genomic_DNA"/>
</dbReference>
<keyword evidence="2" id="KW-1185">Reference proteome</keyword>
<accession>A0ABQ1NKQ0</accession>
<organism evidence="1 2">
    <name type="scientific">Thalassobacillus devorans</name>
    <dbReference type="NCBI Taxonomy" id="279813"/>
    <lineage>
        <taxon>Bacteria</taxon>
        <taxon>Bacillati</taxon>
        <taxon>Bacillota</taxon>
        <taxon>Bacilli</taxon>
        <taxon>Bacillales</taxon>
        <taxon>Bacillaceae</taxon>
        <taxon>Thalassobacillus</taxon>
    </lineage>
</organism>
<reference evidence="2" key="1">
    <citation type="journal article" date="2019" name="Int. J. Syst. Evol. Microbiol.">
        <title>The Global Catalogue of Microorganisms (GCM) 10K type strain sequencing project: providing services to taxonomists for standard genome sequencing and annotation.</title>
        <authorList>
            <consortium name="The Broad Institute Genomics Platform"/>
            <consortium name="The Broad Institute Genome Sequencing Center for Infectious Disease"/>
            <person name="Wu L."/>
            <person name="Ma J."/>
        </authorList>
    </citation>
    <scope>NUCLEOTIDE SEQUENCE [LARGE SCALE GENOMIC DNA]</scope>
    <source>
        <strain evidence="2">CCM 7282</strain>
    </source>
</reference>
<proteinExistence type="predicted"/>
<name>A0ABQ1NKQ0_9BACI</name>
<evidence type="ECO:0008006" key="3">
    <source>
        <dbReference type="Google" id="ProtNLM"/>
    </source>
</evidence>
<dbReference type="RefSeq" id="WP_062445508.1">
    <property type="nucleotide sequence ID" value="NZ_BMCJ01000001.1"/>
</dbReference>
<dbReference type="Proteomes" id="UP000619534">
    <property type="component" value="Unassembled WGS sequence"/>
</dbReference>